<dbReference type="EMBL" id="VEVO01000020">
    <property type="protein sequence ID" value="KAF0025109.1"/>
    <property type="molecule type" value="Genomic_DNA"/>
</dbReference>
<dbReference type="SUPFAM" id="SSF49299">
    <property type="entry name" value="PKD domain"/>
    <property type="match status" value="7"/>
</dbReference>
<reference evidence="24 25" key="1">
    <citation type="submission" date="2019-06" db="EMBL/GenBank/DDBJ databases">
        <title>Draft genomes of female and male turbot (Scophthalmus maximus).</title>
        <authorList>
            <person name="Xu H."/>
            <person name="Xu X.-W."/>
            <person name="Shao C."/>
            <person name="Chen S."/>
        </authorList>
    </citation>
    <scope>NUCLEOTIDE SEQUENCE [LARGE SCALE GENOMIC DNA]</scope>
    <source>
        <strain evidence="24">Ysfricsl-2016a</strain>
        <tissue evidence="24">Blood</tissue>
    </source>
</reference>
<feature type="domain" description="REJ" evidence="22">
    <location>
        <begin position="1635"/>
        <end position="1982"/>
    </location>
</feature>
<dbReference type="Pfam" id="PF00388">
    <property type="entry name" value="PI-PLC-X"/>
    <property type="match status" value="1"/>
</dbReference>
<sequence length="4055" mass="445447">MQLFPGLWFSHAGQLVKVKLVVQPSPLSSLARVQILRPYCDPNHHLVPPGCGSLLNPFSCCSPVPLCNTTGGCSVGQYWCHLLEACVPTTSPCSPYDSAAGGRRFALPPRYPAIPPFYHLVADLSLRINPSSELKTMSSFTAKVESGSSVNFTWVIDNLEQFAFEGESYSVAFKKPAEYKLRVTASNPVSSQSQQILLTADEMIPLAEPEFLFARDVVAVKTTHLYTIRVKVDISLPVTFGWDFGDGSGKVSHTQSAPCQTMDELVESGEKQVYVQDSVDYIYSIPGDFTLHVQVSNQYDIIGASMKINARPELRLYNVTVCANNTLGSLTTWLILEVVEKISGLTISYSEPGETSSATDFRAKVAAGTGLVWDYDFGDGSLQGNLINGSISHTYKFPGNYTVVVSVSNSASKAHQSIRVEVYTVAVSGVLPTECIVNGTDVQLTALVTGKMSFLIFHWQFGDGSPLTVVTGQSTAMHLFPRPGIFHVSLIVFSSITSVSFNTSICVEAPITNMAVQPPQDVVAVGEEVCFRVLVSPEQVTSYQVRWYNNSFSPAAKIENSQKCFVFKDEGVEEVSVIASNKVSNKTANVIITIQKPVSRLSVVHDSESDTLMVNTLVSFWVASCSGSNVSVQWDFGDGSLVEQSQNVSHVFRSTGQFTITATASNMVSIDSATIKVNVLLPVGDLSLHNNEPYAVVGEETLITAVSSAISSTNYYWTVDGITSTKQGTYQLRFAFPKPGVYQVKVIAQNLVSRREAAILIEVFERIEGLQIERLSLSNMKYVPTREEVLFIASITKGSNVTYRWLAAQNGINREITGDGKRFHLLAETPVGILVQVSASNKLGEAISTVSLVAVERVTGAHVTIHSNIVTFGELVNISVSVVTGSDLEYLWYMNYDPSPLRTHAPFLLQNFTSLGNHLVTVTVQNVLSQCNATKQFIIQEEVQEVDFEIEGKTRPFYLNTNAALLLCGLIRKGSDLHWDWEIQGSKTNLFNASTQTFIYTFTHADIYYVSLNVSNGIHWQMVSYKVTVQDGIRDLQLNISKFSLCGEEEVTFVPTISKGSNVSFVITLTNKGWIHSQAILEGQYSTSSLPAGKYLVTLKAWNLVSSTEVASSILITERIQGLRLVNCCSSALEALKGIHFKAEVQRGFTVNYTWIFHLVGTKPEFLMGQEVIFTPPESGSLSLTVVASNGVCSQTLNEAASVEWPVEKIKLVCHSERIFVGHTVRFSATVSGGSNVRYLWDFGDSTEALVTDLRAVSHTYYIAGKYSVAATVLNSVSRVSKELHVEVEEIQCSTPQASLVQSQSTISRSRPSFFEASVDTNCSTYKTVYLWEIFTRSDCPFRDMHFSGNNVIFRSQVNAASPFLLLPKHTLDVGQHCLVFTVSLQGTPVFNQRMTNITVVNSPLVAVIKGGSYKLWSSLSDLTLDGSASHDPDVVPGVEHMLEYHWTFIRANSTESPFVKRPIGSNNSTMTVLTNQLRPGTVYIFTLTVHKEGRNPASANQTVTVCEAPVLPVTVECVSCSAFSSHHISNTTAIILAGQCGQCDGDQTQYKWSAEVQTGMTLDLDDVATSTGRYSPNLVVRSGVLQPGLSYTFTLNVSQPGGGWQDEDSEASQLIYTFQVAPCQPIGTMCPTLTLYRGTRSSFGSLVPMGRSGREKHLSVITVTLSVEDYLGSKVIALNRTLTIGNPARDENASQWLRNKSQTELWALVQHGNPQEIIPYSIALSSQLNQMESEPTVRELMDRREIRGNVAQALASLPVSSLLDVDQISSALAQATAVPSELVCEGCRVRVLDAVGKMIRVIEEQMSPGVLSALETGRNILDVIGAATSTCINCRLGADITELLNIALFSVLTGSTLAAVSESASASSSSHPASTIALSALAHTGDLVRSLMLSRVHGEEPLLLSTQYVSTVGFQGDPSNLLCTHQTNRLIQQEIMPSQSSSTDGSKSSHLCQFRIPASLTAHLKSQRSEVVQVLFGMDGALQSNPMLSAAAPPISTSLVAMELTTPQGRPIPIRDLDTEQAIQVALPNKYPVGRQGEGGDGRGGGNRTETCLTVTLPTRGQLNFTVKAVDRLDENAGLYLSFNFSLLPGATSVGLGHVKIEVSSTVPGTNASQDSLEKEWALALSAPSTSSEETIFLSPLLRGTDKPLAVNLTSSLLDGGPVNVSVCVFSSLCMYYSVEEGRWSSEGLQPLEGSTLRAAHCLTQHLTIFGASLFVHPGAVVLLPPSGGPMRNVMVGIVCAVLVLTHLLVGLIAHKLDHLDSLRQSQVPLCGRPGLYHYRVLVKTGWRRGAGTTAHVGISVYGVNKSGSRHLQRDGAFQRGSLDQFHLETDDNLGEVWKIRIWHDNTGLDPSWYVQHVVVWDPQTDHLFFFVLEDWLSVENQRNVTVEKEVLASCPEELTEFRRVLASQLTFGVTERHLWLSLWECPAHSRFTRGQRVTCSALMLHLYLALGALWYGAVGSEGNRKAHSRIRESKVFDSSILDFWAASGLAPQTDGQCQGKGVEAWPSCDSLLNLPVDLCPTKMASPPRHLDKASPTLGPTRQLRRKKALMQLRLASPSSPNTPTKYPLSKKPSNYSPTAPAQGVLTMNANLVQTHNLTTFLTLSGVSRGLPGWLLPPWALCVIYPGVAVLLGTCLAVVGLYGSFFPRTVVLMWLVSAVSAFLTSALLLEPLKVCVQALIYTVLWRPVDPEVEDLLAQDTTVVRSSGEQGAKVRPPCGYGLLQAKDEARKVRALRSLVRHCVGQLFFLLLVLMVNYQDSVEERQGRLLHSAVRSQLHAAPAGFPNLTSLRDWSDAEQWLDRTLVPQLHRNPSLRLVGLPQLQHARTLGHAAGVLLGNSSGTTCRLLADLHMSDWSKRPFKTLSIDFTHYNRESGLFVCVSVKLEWAQAQRVTPFLSIHPLLVPSSSSGLDLRVALSVLLLFSALLVLSGELWSMVTEHAQYLHDCGHWFQLFLASLSLATAVLQLCFLSLVSLCVSKLQSQPDNFINFHSAALLAQGSSQCAAVLLTLLVLKLFSHSVEGFLSVHEAGLSVLSILRTRIARQRLCKVHAVLGPLYGLLLVGGGFWLLARLCGAVLIRAYRAEQAELYHPTIEPQDYEMVEFFIKRLKLWMGLSKAKEFRHRVKFEGMGIPPSRSSQESRLSTLSSTVSSNLPSYRSPSLSSSFSSPRPLSSVLSVRSEDSSVSEPGFHVLPYLDRLVPSVSALLSHFDRVNRITEDVHNLEMMLEDALTRRRKRWFSNNENGADRFVESTTNPKEPEEGMITGKLRHRKTGILYPKPRISLPSSFSFNPSTLHSSAASIFPRSKSSYSESESVLPQMSSDNHTSETAKPASGTCVDSRTVTMKWVFAVCAMVALSECLVQIPLEKGKTAREVLEEQGLWEEYRLKYPYNPMAKFDQRFAVGDQPMTNDADLAYYGVISIGTPPQSFKVIFDTGSSNLWVPSIYCNSAACNNHDKFNPSQSSTFRNNGRALTIQYGTGSMTGFLGYDTVMVGGLAVKNQVFGLSQSEAPFMQYMRADGILGLAYPRLSASGATPVFDNMMTEGLVNQDLFSVYLSPNSEQGSVVTFGDVDPNHYYGPITWIPLSNELYWQITVDSVTVNGQVVACNGGCQAIVDTGTSLIVGPQSSISNINRGVGATSQNGNYVVNCNSISQMPDLTFHIHGQQFTLPASAYVRQSQYYGCSTGFGNGGDNLWILGDVFIRQYYSIFNRAQNMIIMFWWRSTVTAQQEALMAINEIEMSANKGKGTGQVTSYSDWMSQLPAELHNVPLFNLAIPGSHDSMSYDLDINSSIIEPDRLKSFSEIYCVRKIVHTWAATQEEPIVKQLDAGVRYFDLRIACKPNNTEPARLCFYHGLYTRTDVETVLKVINDWAERHPKEILILALSHFKGFERNIEEQLHIHLINLIKTLFGARLLHRVDIPTLKSCWDQGRNVIVSYDYPANQHPEMWGKIPYYYGDSMDPGKVETELRRVLETARPCQCFFVCGLNLTLPEDAGILRYIFRPRENFASVILRSLPELLQWMENDGKTANIVASDVVTRDDFVQTVVQLNFSRQVKT</sequence>
<dbReference type="InterPro" id="IPR034162">
    <property type="entry name" value="Pepsin_A"/>
</dbReference>
<keyword evidence="7 17" id="KW-0064">Aspartyl protease</keyword>
<dbReference type="PROSITE" id="PS51767">
    <property type="entry name" value="PEPTIDASE_A1"/>
    <property type="match status" value="1"/>
</dbReference>
<evidence type="ECO:0000256" key="2">
    <source>
        <dbReference type="ARBA" id="ARBA00007200"/>
    </source>
</evidence>
<feature type="region of interest" description="Disordered" evidence="18">
    <location>
        <begin position="2554"/>
        <end position="2577"/>
    </location>
</feature>
<gene>
    <name evidence="24" type="ORF">F2P81_021990</name>
</gene>
<feature type="active site" evidence="14">
    <location>
        <position position="3614"/>
    </location>
</feature>
<dbReference type="InterPro" id="IPR035986">
    <property type="entry name" value="PKD_dom_sf"/>
</dbReference>
<dbReference type="FunFam" id="2.60.60.20:FF:000012">
    <property type="entry name" value="polycystin-1 isoform X2"/>
    <property type="match status" value="1"/>
</dbReference>
<dbReference type="GO" id="GO:0005886">
    <property type="term" value="C:plasma membrane"/>
    <property type="evidence" value="ECO:0007669"/>
    <property type="project" value="TreeGrafter"/>
</dbReference>
<evidence type="ECO:0000256" key="7">
    <source>
        <dbReference type="ARBA" id="ARBA00022750"/>
    </source>
</evidence>
<dbReference type="Proteomes" id="UP000438429">
    <property type="component" value="Unassembled WGS sequence"/>
</dbReference>
<dbReference type="Pfam" id="PF07966">
    <property type="entry name" value="A1_Propeptide"/>
    <property type="match status" value="1"/>
</dbReference>
<dbReference type="InterPro" id="IPR001461">
    <property type="entry name" value="Aspartic_peptidase_A1"/>
</dbReference>
<comment type="similarity">
    <text evidence="2">Belongs to the polycystin family.</text>
</comment>
<dbReference type="InterPro" id="IPR000909">
    <property type="entry name" value="PLipase_C_PInositol-sp_X_dom"/>
</dbReference>
<evidence type="ECO:0000256" key="14">
    <source>
        <dbReference type="PIRSR" id="PIRSR601461-1"/>
    </source>
</evidence>
<keyword evidence="4 17" id="KW-0645">Protease</keyword>
<evidence type="ECO:0008006" key="26">
    <source>
        <dbReference type="Google" id="ProtNLM"/>
    </source>
</evidence>
<dbReference type="Gene3D" id="3.20.20.190">
    <property type="entry name" value="Phosphatidylinositol (PI) phosphodiesterase"/>
    <property type="match status" value="1"/>
</dbReference>
<feature type="disulfide bond" evidence="15">
    <location>
        <begin position="3445"/>
        <end position="3450"/>
    </location>
</feature>
<comment type="caution">
    <text evidence="16">Lacks conserved residue(s) required for the propagation of feature annotation.</text>
</comment>
<feature type="transmembrane region" description="Helical" evidence="19">
    <location>
        <begin position="2235"/>
        <end position="2255"/>
    </location>
</feature>
<evidence type="ECO:0000256" key="3">
    <source>
        <dbReference type="ARBA" id="ARBA00007447"/>
    </source>
</evidence>
<evidence type="ECO:0000259" key="20">
    <source>
        <dbReference type="PROSITE" id="PS50093"/>
    </source>
</evidence>
<dbReference type="GO" id="GO:0008081">
    <property type="term" value="F:phosphoric diester hydrolase activity"/>
    <property type="evidence" value="ECO:0007669"/>
    <property type="project" value="InterPro"/>
</dbReference>
<dbReference type="CDD" id="cd01752">
    <property type="entry name" value="PLAT_polycystin"/>
    <property type="match status" value="1"/>
</dbReference>
<dbReference type="GO" id="GO:0005929">
    <property type="term" value="C:cilium"/>
    <property type="evidence" value="ECO:0007669"/>
    <property type="project" value="UniProtKB-ARBA"/>
</dbReference>
<feature type="domain" description="PLAT" evidence="21">
    <location>
        <begin position="2278"/>
        <end position="2392"/>
    </location>
</feature>
<proteinExistence type="inferred from homology"/>
<evidence type="ECO:0000259" key="23">
    <source>
        <dbReference type="PROSITE" id="PS51767"/>
    </source>
</evidence>
<dbReference type="InterPro" id="IPR013783">
    <property type="entry name" value="Ig-like_fold"/>
</dbReference>
<dbReference type="Pfam" id="PF08016">
    <property type="entry name" value="PKD_channel"/>
    <property type="match status" value="1"/>
</dbReference>
<dbReference type="SMART" id="SM00303">
    <property type="entry name" value="GPS"/>
    <property type="match status" value="1"/>
</dbReference>
<dbReference type="FunFam" id="2.40.70.10:FF:000004">
    <property type="entry name" value="Pepsin A"/>
    <property type="match status" value="1"/>
</dbReference>
<evidence type="ECO:0000256" key="6">
    <source>
        <dbReference type="ARBA" id="ARBA00022737"/>
    </source>
</evidence>
<keyword evidence="5 19" id="KW-0812">Transmembrane</keyword>
<dbReference type="Gene3D" id="6.10.140.60">
    <property type="match status" value="1"/>
</dbReference>
<evidence type="ECO:0000256" key="5">
    <source>
        <dbReference type="ARBA" id="ARBA00022692"/>
    </source>
</evidence>
<feature type="transmembrane region" description="Helical" evidence="19">
    <location>
        <begin position="3048"/>
        <end position="3069"/>
    </location>
</feature>
<dbReference type="SUPFAM" id="SSF51695">
    <property type="entry name" value="PLC-like phosphodiesterases"/>
    <property type="match status" value="1"/>
</dbReference>
<dbReference type="SMART" id="SM00148">
    <property type="entry name" value="PLCXc"/>
    <property type="match status" value="1"/>
</dbReference>
<feature type="domain" description="PKD" evidence="20">
    <location>
        <begin position="367"/>
        <end position="422"/>
    </location>
</feature>
<evidence type="ECO:0000256" key="9">
    <source>
        <dbReference type="ARBA" id="ARBA00022801"/>
    </source>
</evidence>
<dbReference type="Pfam" id="PF00801">
    <property type="entry name" value="PKD"/>
    <property type="match status" value="6"/>
</dbReference>
<evidence type="ECO:0000313" key="24">
    <source>
        <dbReference type="EMBL" id="KAF0025109.1"/>
    </source>
</evidence>
<comment type="caution">
    <text evidence="24">The sequence shown here is derived from an EMBL/GenBank/DDBJ whole genome shotgun (WGS) entry which is preliminary data.</text>
</comment>
<comment type="subcellular location">
    <subcellularLocation>
        <location evidence="1">Membrane</location>
        <topology evidence="1">Multi-pass membrane protein</topology>
    </subcellularLocation>
</comment>
<protein>
    <recommendedName>
        <fullName evidence="26">Polycystin-1-like</fullName>
    </recommendedName>
</protein>
<dbReference type="PANTHER" id="PTHR46730:SF2">
    <property type="entry name" value="POLYCYSTIN-1 ISOFORM X1"/>
    <property type="match status" value="1"/>
</dbReference>
<dbReference type="InterPro" id="IPR036392">
    <property type="entry name" value="PLAT/LH2_dom_sf"/>
</dbReference>
<evidence type="ECO:0000256" key="8">
    <source>
        <dbReference type="ARBA" id="ARBA00022757"/>
    </source>
</evidence>
<evidence type="ECO:0000256" key="4">
    <source>
        <dbReference type="ARBA" id="ARBA00022670"/>
    </source>
</evidence>
<dbReference type="Pfam" id="PF02010">
    <property type="entry name" value="REJ"/>
    <property type="match status" value="1"/>
</dbReference>
<keyword evidence="9 17" id="KW-0378">Hydrolase</keyword>
<dbReference type="SUPFAM" id="SSF49723">
    <property type="entry name" value="Lipase/lipooxygenase domain (PLAT/LH2 domain)"/>
    <property type="match status" value="1"/>
</dbReference>
<feature type="domain" description="REJ" evidence="22">
    <location>
        <begin position="1293"/>
        <end position="1618"/>
    </location>
</feature>
<evidence type="ECO:0000256" key="1">
    <source>
        <dbReference type="ARBA" id="ARBA00004141"/>
    </source>
</evidence>
<evidence type="ECO:0000259" key="21">
    <source>
        <dbReference type="PROSITE" id="PS50095"/>
    </source>
</evidence>
<dbReference type="InterPro" id="IPR001024">
    <property type="entry name" value="PLAT/LH2_dom"/>
</dbReference>
<evidence type="ECO:0000313" key="25">
    <source>
        <dbReference type="Proteomes" id="UP000438429"/>
    </source>
</evidence>
<dbReference type="InterPro" id="IPR033121">
    <property type="entry name" value="PEPTIDASE_A1"/>
</dbReference>
<dbReference type="PRINTS" id="PR00792">
    <property type="entry name" value="PEPSIN"/>
</dbReference>
<feature type="transmembrane region" description="Helical" evidence="19">
    <location>
        <begin position="2914"/>
        <end position="2936"/>
    </location>
</feature>
<feature type="domain" description="PKD" evidence="20">
    <location>
        <begin position="237"/>
        <end position="297"/>
    </location>
</feature>
<evidence type="ECO:0000256" key="12">
    <source>
        <dbReference type="ARBA" id="ARBA00023157"/>
    </source>
</evidence>
<feature type="region of interest" description="Disordered" evidence="18">
    <location>
        <begin position="3311"/>
        <end position="3333"/>
    </location>
</feature>
<dbReference type="InterPro" id="IPR013122">
    <property type="entry name" value="PKD1_2_channel"/>
</dbReference>
<feature type="transmembrane region" description="Helical" evidence="19">
    <location>
        <begin position="2651"/>
        <end position="2670"/>
    </location>
</feature>
<dbReference type="Pfam" id="PF00026">
    <property type="entry name" value="Asp"/>
    <property type="match status" value="1"/>
</dbReference>
<feature type="region of interest" description="Disordered" evidence="18">
    <location>
        <begin position="3148"/>
        <end position="3169"/>
    </location>
</feature>
<comment type="similarity">
    <text evidence="3 17">Belongs to the peptidase A1 family.</text>
</comment>
<dbReference type="InterPro" id="IPR001969">
    <property type="entry name" value="Aspartic_peptidase_AS"/>
</dbReference>
<dbReference type="Pfam" id="PF01477">
    <property type="entry name" value="PLAT"/>
    <property type="match status" value="1"/>
</dbReference>
<keyword evidence="13" id="KW-0325">Glycoprotein</keyword>
<evidence type="ECO:0000256" key="17">
    <source>
        <dbReference type="RuleBase" id="RU000454"/>
    </source>
</evidence>
<dbReference type="GO" id="GO:0006816">
    <property type="term" value="P:calcium ion transport"/>
    <property type="evidence" value="ECO:0007669"/>
    <property type="project" value="TreeGrafter"/>
</dbReference>
<evidence type="ECO:0000259" key="22">
    <source>
        <dbReference type="PROSITE" id="PS51111"/>
    </source>
</evidence>
<dbReference type="SMART" id="SM00308">
    <property type="entry name" value="LH2"/>
    <property type="match status" value="1"/>
</dbReference>
<keyword evidence="6" id="KW-0677">Repeat</keyword>
<feature type="domain" description="Peptidase A1" evidence="23">
    <location>
        <begin position="3414"/>
        <end position="3718"/>
    </location>
</feature>
<keyword evidence="11 19" id="KW-0472">Membrane</keyword>
<dbReference type="CDD" id="cd05478">
    <property type="entry name" value="pepsin_A"/>
    <property type="match status" value="1"/>
</dbReference>
<dbReference type="PROSITE" id="PS50093">
    <property type="entry name" value="PKD"/>
    <property type="match status" value="5"/>
</dbReference>
<dbReference type="InterPro" id="IPR000203">
    <property type="entry name" value="GPS"/>
</dbReference>
<keyword evidence="10 19" id="KW-1133">Transmembrane helix</keyword>
<dbReference type="PROSITE" id="PS51111">
    <property type="entry name" value="REJ"/>
    <property type="match status" value="2"/>
</dbReference>
<evidence type="ECO:0000256" key="10">
    <source>
        <dbReference type="ARBA" id="ARBA00022989"/>
    </source>
</evidence>
<evidence type="ECO:0000256" key="15">
    <source>
        <dbReference type="PIRSR" id="PIRSR601461-2"/>
    </source>
</evidence>
<dbReference type="InterPro" id="IPR012848">
    <property type="entry name" value="Aspartic_peptidase_N"/>
</dbReference>
<feature type="disulfide bond" evidence="15">
    <location>
        <begin position="3647"/>
        <end position="3681"/>
    </location>
</feature>
<feature type="disulfide bond" evidence="15">
    <location>
        <begin position="3605"/>
        <end position="3609"/>
    </location>
</feature>
<evidence type="ECO:0000256" key="19">
    <source>
        <dbReference type="SAM" id="Phobius"/>
    </source>
</evidence>
<feature type="domain" description="PKD" evidence="20">
    <location>
        <begin position="1221"/>
        <end position="1289"/>
    </location>
</feature>
<dbReference type="Gene3D" id="2.60.40.10">
    <property type="entry name" value="Immunoglobulins"/>
    <property type="match status" value="5"/>
</dbReference>
<dbReference type="GO" id="GO:0004190">
    <property type="term" value="F:aspartic-type endopeptidase activity"/>
    <property type="evidence" value="ECO:0007669"/>
    <property type="project" value="UniProtKB-KW"/>
</dbReference>
<feature type="transmembrane region" description="Helical" evidence="19">
    <location>
        <begin position="2619"/>
        <end position="2644"/>
    </location>
</feature>
<dbReference type="GO" id="GO:0005261">
    <property type="term" value="F:monoatomic cation channel activity"/>
    <property type="evidence" value="ECO:0007669"/>
    <property type="project" value="TreeGrafter"/>
</dbReference>
<evidence type="ECO:0000256" key="11">
    <source>
        <dbReference type="ARBA" id="ARBA00023136"/>
    </source>
</evidence>
<dbReference type="GO" id="GO:0006629">
    <property type="term" value="P:lipid metabolic process"/>
    <property type="evidence" value="ECO:0007669"/>
    <property type="project" value="InterPro"/>
</dbReference>
<dbReference type="Gene3D" id="2.40.70.10">
    <property type="entry name" value="Acid Proteases"/>
    <property type="match status" value="2"/>
</dbReference>
<keyword evidence="12 15" id="KW-1015">Disulfide bond</keyword>
<feature type="compositionally biased region" description="Polar residues" evidence="18">
    <location>
        <begin position="3314"/>
        <end position="3327"/>
    </location>
</feature>
<evidence type="ECO:0000256" key="13">
    <source>
        <dbReference type="ARBA" id="ARBA00023180"/>
    </source>
</evidence>
<organism evidence="24 25">
    <name type="scientific">Scophthalmus maximus</name>
    <name type="common">Turbot</name>
    <name type="synonym">Psetta maxima</name>
    <dbReference type="NCBI Taxonomy" id="52904"/>
    <lineage>
        <taxon>Eukaryota</taxon>
        <taxon>Metazoa</taxon>
        <taxon>Chordata</taxon>
        <taxon>Craniata</taxon>
        <taxon>Vertebrata</taxon>
        <taxon>Euteleostomi</taxon>
        <taxon>Actinopterygii</taxon>
        <taxon>Neopterygii</taxon>
        <taxon>Teleostei</taxon>
        <taxon>Neoteleostei</taxon>
        <taxon>Acanthomorphata</taxon>
        <taxon>Carangaria</taxon>
        <taxon>Pleuronectiformes</taxon>
        <taxon>Pleuronectoidei</taxon>
        <taxon>Scophthalmidae</taxon>
        <taxon>Scophthalmus</taxon>
    </lineage>
</organism>
<feature type="domain" description="PKD" evidence="20">
    <location>
        <begin position="626"/>
        <end position="686"/>
    </location>
</feature>
<accession>A0A6A4RXQ9</accession>
<feature type="domain" description="PKD" evidence="20">
    <location>
        <begin position="457"/>
        <end position="514"/>
    </location>
</feature>
<dbReference type="InterPro" id="IPR014010">
    <property type="entry name" value="REJ_dom"/>
</dbReference>
<dbReference type="InterPro" id="IPR000601">
    <property type="entry name" value="PKD_dom"/>
</dbReference>
<dbReference type="FunFam" id="2.40.70.10:FF:000006">
    <property type="entry name" value="Cathepsin E"/>
    <property type="match status" value="1"/>
</dbReference>
<dbReference type="GO" id="GO:0007586">
    <property type="term" value="P:digestion"/>
    <property type="evidence" value="ECO:0007669"/>
    <property type="project" value="UniProtKB-KW"/>
</dbReference>
<dbReference type="PROSITE" id="PS00141">
    <property type="entry name" value="ASP_PROTEASE"/>
    <property type="match status" value="2"/>
</dbReference>
<dbReference type="InterPro" id="IPR021109">
    <property type="entry name" value="Peptidase_aspartic_dom_sf"/>
</dbReference>
<dbReference type="SUPFAM" id="SSF50630">
    <property type="entry name" value="Acid proteases"/>
    <property type="match status" value="1"/>
</dbReference>
<dbReference type="CDD" id="cd00146">
    <property type="entry name" value="PKD"/>
    <property type="match status" value="3"/>
</dbReference>
<dbReference type="InterPro" id="IPR002859">
    <property type="entry name" value="PKD/REJ-like"/>
</dbReference>
<feature type="active site" evidence="14">
    <location>
        <position position="3432"/>
    </location>
</feature>
<dbReference type="PROSITE" id="PS50095">
    <property type="entry name" value="PLAT"/>
    <property type="match status" value="1"/>
</dbReference>
<dbReference type="PANTHER" id="PTHR46730">
    <property type="entry name" value="POLYCYSTIN-1"/>
    <property type="match status" value="1"/>
</dbReference>
<dbReference type="Gene3D" id="2.60.60.20">
    <property type="entry name" value="PLAT/LH2 domain"/>
    <property type="match status" value="1"/>
</dbReference>
<dbReference type="SMART" id="SM00089">
    <property type="entry name" value="PKD"/>
    <property type="match status" value="10"/>
</dbReference>
<evidence type="ECO:0000256" key="16">
    <source>
        <dbReference type="PROSITE-ProRule" id="PRU00152"/>
    </source>
</evidence>
<dbReference type="InterPro" id="IPR042060">
    <property type="entry name" value="PLAT_polycystin1"/>
</dbReference>
<dbReference type="InterPro" id="IPR017946">
    <property type="entry name" value="PLC-like_Pdiesterase_TIM-brl"/>
</dbReference>
<dbReference type="PROSITE" id="PS50007">
    <property type="entry name" value="PIPLC_X_DOMAIN"/>
    <property type="match status" value="1"/>
</dbReference>
<feature type="transmembrane region" description="Helical" evidence="19">
    <location>
        <begin position="2948"/>
        <end position="2974"/>
    </location>
</feature>
<dbReference type="GO" id="GO:0006508">
    <property type="term" value="P:proteolysis"/>
    <property type="evidence" value="ECO:0007669"/>
    <property type="project" value="UniProtKB-KW"/>
</dbReference>
<keyword evidence="8" id="KW-0222">Digestion</keyword>
<dbReference type="InterPro" id="IPR022409">
    <property type="entry name" value="PKD/Chitinase_dom"/>
</dbReference>
<name>A0A6A4RXQ9_SCOMX</name>
<evidence type="ECO:0000256" key="18">
    <source>
        <dbReference type="SAM" id="MobiDB-lite"/>
    </source>
</evidence>